<dbReference type="EMBL" id="JABSWW010000001">
    <property type="protein sequence ID" value="NRT87455.1"/>
    <property type="molecule type" value="Genomic_DNA"/>
</dbReference>
<evidence type="ECO:0000313" key="6">
    <source>
        <dbReference type="Proteomes" id="UP000822184"/>
    </source>
</evidence>
<sequence>MLGIVIFVCALLIGCNAFYNTEDNEERYEISSQNLKKNK</sequence>
<evidence type="ECO:0000313" key="3">
    <source>
        <dbReference type="EMBL" id="NSB14756.1"/>
    </source>
</evidence>
<dbReference type="Proteomes" id="UP000821656">
    <property type="component" value="Unassembled WGS sequence"/>
</dbReference>
<dbReference type="AlphaFoldDB" id="A0A1S8RVN3"/>
<evidence type="ECO:0000313" key="1">
    <source>
        <dbReference type="EMBL" id="NRT87455.1"/>
    </source>
</evidence>
<accession>A0A1S8RVN3</accession>
<dbReference type="Proteomes" id="UP000822184">
    <property type="component" value="Unassembled WGS sequence"/>
</dbReference>
<evidence type="ECO:0000313" key="2">
    <source>
        <dbReference type="EMBL" id="NRV11663.1"/>
    </source>
</evidence>
<organism evidence="3 6">
    <name type="scientific">Clostridium beijerinckii</name>
    <name type="common">Clostridium MP</name>
    <dbReference type="NCBI Taxonomy" id="1520"/>
    <lineage>
        <taxon>Bacteria</taxon>
        <taxon>Bacillati</taxon>
        <taxon>Bacillota</taxon>
        <taxon>Clostridia</taxon>
        <taxon>Eubacteriales</taxon>
        <taxon>Clostridiaceae</taxon>
        <taxon>Clostridium</taxon>
    </lineage>
</organism>
<dbReference type="EMBL" id="JABSXK010000001">
    <property type="protein sequence ID" value="NRV11663.1"/>
    <property type="molecule type" value="Genomic_DNA"/>
</dbReference>
<dbReference type="Proteomes" id="UP001193748">
    <property type="component" value="Unassembled WGS sequence"/>
</dbReference>
<comment type="caution">
    <text evidence="3">The sequence shown here is derived from an EMBL/GenBank/DDBJ whole genome shotgun (WGS) entry which is preliminary data.</text>
</comment>
<reference evidence="1" key="4">
    <citation type="journal article" date="2022" name="Nat. Biotechnol.">
        <title>Carbon-negative production of acetone and isopropanol by gas fermentation at industrial pilot scale.</title>
        <authorList>
            <person name="Liew F.E."/>
            <person name="Nogle R."/>
            <person name="Abdalla T."/>
            <person name="Rasor B.J."/>
            <person name="Canter C."/>
            <person name="Jensen R.O."/>
            <person name="Wang L."/>
            <person name="Strutz J."/>
            <person name="Chirania P."/>
            <person name="De Tissera S."/>
            <person name="Mueller A.P."/>
            <person name="Ruan Z."/>
            <person name="Gao A."/>
            <person name="Tran L."/>
            <person name="Engle N.L."/>
            <person name="Bromley J.C."/>
            <person name="Daniell J."/>
            <person name="Conrado R."/>
            <person name="Tschaplinski T.J."/>
            <person name="Giannone R.J."/>
            <person name="Hettich R.L."/>
            <person name="Karim A.S."/>
            <person name="Simpson S.D."/>
            <person name="Brown S.D."/>
            <person name="Leang C."/>
            <person name="Jewett M.C."/>
            <person name="Kopke M."/>
        </authorList>
    </citation>
    <scope>NUCLEOTIDE SEQUENCE</scope>
    <source>
        <strain evidence="1">DJ080</strain>
    </source>
</reference>
<reference evidence="4 5" key="1">
    <citation type="submission" date="2016-05" db="EMBL/GenBank/DDBJ databases">
        <title>Microbial solvent formation.</title>
        <authorList>
            <person name="Poehlein A."/>
            <person name="Montoya Solano J.D."/>
            <person name="Flitsch S."/>
            <person name="Krabben P."/>
            <person name="Duerre P."/>
            <person name="Daniel R."/>
        </authorList>
    </citation>
    <scope>NUCLEOTIDE SEQUENCE [LARGE SCALE GENOMIC DNA]</scope>
    <source>
        <strain evidence="4 5">DSM 53</strain>
    </source>
</reference>
<reference evidence="1" key="2">
    <citation type="submission" date="2020-05" db="EMBL/GenBank/DDBJ databases">
        <authorList>
            <person name="Brown S."/>
            <person name="Huntemann M."/>
            <person name="Clum A."/>
            <person name="Spunde A."/>
            <person name="Palaniappan K."/>
            <person name="Ritter S."/>
            <person name="Mikhailova N."/>
            <person name="Chen I.-M."/>
            <person name="Stamatis D."/>
            <person name="Reddy T."/>
            <person name="O'Malley R."/>
            <person name="Daum C."/>
            <person name="Shapiro N."/>
            <person name="Ivanova N."/>
            <person name="Kyrpides N."/>
            <person name="Woyke T."/>
        </authorList>
    </citation>
    <scope>NUCLEOTIDE SEQUENCE</scope>
    <source>
        <strain evidence="1">DJ080</strain>
    </source>
</reference>
<reference evidence="3" key="3">
    <citation type="submission" date="2020-06" db="EMBL/GenBank/DDBJ databases">
        <title>Genomic insights into acetone-butanol-ethanol (ABE) fermentation by sequencing solventogenic clostridia strains.</title>
        <authorList>
            <person name="Brown S."/>
        </authorList>
    </citation>
    <scope>NUCLEOTIDE SEQUENCE</scope>
    <source>
        <strain evidence="3">DJ123</strain>
        <strain evidence="2">DJ126</strain>
    </source>
</reference>
<name>A0A1S8RVN3_CLOBE</name>
<dbReference type="Proteomes" id="UP000190973">
    <property type="component" value="Unassembled WGS sequence"/>
</dbReference>
<dbReference type="EMBL" id="LZZI01000091">
    <property type="protein sequence ID" value="OOM58735.1"/>
    <property type="molecule type" value="Genomic_DNA"/>
</dbReference>
<protein>
    <submittedName>
        <fullName evidence="3">Uncharacterized protein</fullName>
    </submittedName>
</protein>
<dbReference type="EMBL" id="JABTDW010000001">
    <property type="protein sequence ID" value="NSB14756.1"/>
    <property type="molecule type" value="Genomic_DNA"/>
</dbReference>
<gene>
    <name evidence="1" type="ORF">B0H41_001134</name>
    <name evidence="3" type="ORF">BCD95_003015</name>
    <name evidence="4" type="ORF">CLBCK_38320</name>
    <name evidence="2" type="ORF">DFH45_004626</name>
</gene>
<evidence type="ECO:0000313" key="4">
    <source>
        <dbReference type="EMBL" id="OOM58735.1"/>
    </source>
</evidence>
<evidence type="ECO:0000313" key="5">
    <source>
        <dbReference type="Proteomes" id="UP000190973"/>
    </source>
</evidence>
<proteinExistence type="predicted"/>